<dbReference type="InterPro" id="IPR001818">
    <property type="entry name" value="Pept_M10_metallopeptidase"/>
</dbReference>
<dbReference type="STRING" id="414004.CENSYa_1214"/>
<keyword evidence="1" id="KW-0645">Protease</keyword>
<organism evidence="7 8">
    <name type="scientific">Cenarchaeum symbiosum (strain A)</name>
    <dbReference type="NCBI Taxonomy" id="414004"/>
    <lineage>
        <taxon>Archaea</taxon>
        <taxon>Nitrososphaerota</taxon>
        <taxon>Candidatus Cenarchaeales</taxon>
        <taxon>Candidatus Cenarchaeaceae</taxon>
        <taxon>Candidatus Cenarchaeum</taxon>
    </lineage>
</organism>
<accession>A0RWX1</accession>
<name>A0RWX1_CENSY</name>
<feature type="domain" description="Peptidase M10 metallopeptidase" evidence="6">
    <location>
        <begin position="127"/>
        <end position="238"/>
    </location>
</feature>
<keyword evidence="2" id="KW-0479">Metal-binding</keyword>
<dbReference type="EMBL" id="DP000238">
    <property type="protein sequence ID" value="ABK77838.1"/>
    <property type="molecule type" value="Genomic_DNA"/>
</dbReference>
<protein>
    <recommendedName>
        <fullName evidence="6">Peptidase M10 metallopeptidase domain-containing protein</fullName>
    </recommendedName>
</protein>
<dbReference type="EnsemblBacteria" id="ABK77838">
    <property type="protein sequence ID" value="ABK77838"/>
    <property type="gene ID" value="CENSYa_1214"/>
</dbReference>
<evidence type="ECO:0000313" key="7">
    <source>
        <dbReference type="EMBL" id="ABK77838.1"/>
    </source>
</evidence>
<keyword evidence="4" id="KW-0862">Zinc</keyword>
<dbReference type="Pfam" id="PF00413">
    <property type="entry name" value="Peptidase_M10"/>
    <property type="match status" value="1"/>
</dbReference>
<keyword evidence="3" id="KW-0378">Hydrolase</keyword>
<keyword evidence="8" id="KW-1185">Reference proteome</keyword>
<evidence type="ECO:0000256" key="1">
    <source>
        <dbReference type="ARBA" id="ARBA00022670"/>
    </source>
</evidence>
<proteinExistence type="predicted"/>
<dbReference type="Gene3D" id="3.40.390.10">
    <property type="entry name" value="Collagenase (Catalytic Domain)"/>
    <property type="match status" value="1"/>
</dbReference>
<dbReference type="SUPFAM" id="SSF55486">
    <property type="entry name" value="Metalloproteases ('zincins'), catalytic domain"/>
    <property type="match status" value="1"/>
</dbReference>
<dbReference type="HOGENOM" id="CLU_803160_0_0_2"/>
<dbReference type="PATRIC" id="fig|414004.10.peg.1106"/>
<evidence type="ECO:0000256" key="3">
    <source>
        <dbReference type="ARBA" id="ARBA00022801"/>
    </source>
</evidence>
<evidence type="ECO:0000256" key="5">
    <source>
        <dbReference type="SAM" id="MobiDB-lite"/>
    </source>
</evidence>
<feature type="region of interest" description="Disordered" evidence="5">
    <location>
        <begin position="26"/>
        <end position="82"/>
    </location>
</feature>
<dbReference type="InterPro" id="IPR024079">
    <property type="entry name" value="MetalloPept_cat_dom_sf"/>
</dbReference>
<feature type="compositionally biased region" description="Low complexity" evidence="5">
    <location>
        <begin position="37"/>
        <end position="59"/>
    </location>
</feature>
<evidence type="ECO:0000313" key="8">
    <source>
        <dbReference type="Proteomes" id="UP000000758"/>
    </source>
</evidence>
<evidence type="ECO:0000256" key="4">
    <source>
        <dbReference type="ARBA" id="ARBA00022833"/>
    </source>
</evidence>
<dbReference type="GO" id="GO:0004222">
    <property type="term" value="F:metalloendopeptidase activity"/>
    <property type="evidence" value="ECO:0007669"/>
    <property type="project" value="InterPro"/>
</dbReference>
<dbReference type="KEGG" id="csy:CENSYa_1214"/>
<dbReference type="GO" id="GO:0006508">
    <property type="term" value="P:proteolysis"/>
    <property type="evidence" value="ECO:0007669"/>
    <property type="project" value="UniProtKB-KW"/>
</dbReference>
<evidence type="ECO:0000259" key="6">
    <source>
        <dbReference type="Pfam" id="PF00413"/>
    </source>
</evidence>
<dbReference type="GO" id="GO:0008270">
    <property type="term" value="F:zinc ion binding"/>
    <property type="evidence" value="ECO:0007669"/>
    <property type="project" value="InterPro"/>
</dbReference>
<dbReference type="Proteomes" id="UP000000758">
    <property type="component" value="Chromosome"/>
</dbReference>
<evidence type="ECO:0000256" key="2">
    <source>
        <dbReference type="ARBA" id="ARBA00022723"/>
    </source>
</evidence>
<reference evidence="7 8" key="1">
    <citation type="journal article" date="2006" name="Proc. Natl. Acad. Sci. U.S.A.">
        <title>Genomic analysis of the uncultivated marine crenarchaeote Cenarchaeum symbiosum.</title>
        <authorList>
            <person name="Hallam S.J."/>
            <person name="Konstantinidis K.T."/>
            <person name="Putnam N."/>
            <person name="Schleper C."/>
            <person name="Watanabe Y."/>
            <person name="Sugahara J."/>
            <person name="Preston C."/>
            <person name="de la Torre J."/>
            <person name="Richardson P.M."/>
            <person name="DeLong E.F."/>
        </authorList>
    </citation>
    <scope>NUCLEOTIDE SEQUENCE [LARGE SCALE GENOMIC DNA]</scope>
    <source>
        <strain evidence="8">A</strain>
    </source>
</reference>
<gene>
    <name evidence="7" type="ordered locus">CENSYa_1214</name>
</gene>
<dbReference type="GO" id="GO:0031012">
    <property type="term" value="C:extracellular matrix"/>
    <property type="evidence" value="ECO:0007669"/>
    <property type="project" value="InterPro"/>
</dbReference>
<dbReference type="AlphaFoldDB" id="A0RWX1"/>
<sequence length="345" mass="35951">MAAVPVLALTVLAVIVLFPLQGPAASEDAGPAVRGSVPMPQAAPAAAVQPGGPADAEPAAAPPEPPRREDAEEAPAVYTPPAPAAIPQTFRAVGEAAGGAIRAAELSLGMRGDETHRIGPGSVPPYADQAAAARALGKALSAWERANPGLDFVESPGGPDAKIEWVRELAGSRAGLYESHSVAGIVIKSAITIELGGLGCDGAYHLYSEDNLADILTHELGHYLGLGHTLEDGHLMYADDGVDPDVFDDLGYSIPSNTAEHAFAEQDVIGAEMSALEDGIAELQRDHEDLSREYSSFPPVMSGGADYQRALEVYDQLNRSTDEHNRMVGEYNVLAGRYNCIGSAA</sequence>